<reference evidence="1 2" key="1">
    <citation type="submission" date="2024-05" db="EMBL/GenBank/DDBJ databases">
        <title>Genome sequencing and assembly of Indian major carp, Cirrhinus mrigala (Hamilton, 1822).</title>
        <authorList>
            <person name="Mohindra V."/>
            <person name="Chowdhury L.M."/>
            <person name="Lal K."/>
            <person name="Jena J.K."/>
        </authorList>
    </citation>
    <scope>NUCLEOTIDE SEQUENCE [LARGE SCALE GENOMIC DNA]</scope>
    <source>
        <strain evidence="1">CM1030</strain>
        <tissue evidence="1">Blood</tissue>
    </source>
</reference>
<comment type="caution">
    <text evidence="1">The sequence shown here is derived from an EMBL/GenBank/DDBJ whole genome shotgun (WGS) entry which is preliminary data.</text>
</comment>
<name>A0ABD0QQF0_CIRMR</name>
<evidence type="ECO:0000313" key="1">
    <source>
        <dbReference type="EMBL" id="KAL0188424.1"/>
    </source>
</evidence>
<keyword evidence="2" id="KW-1185">Reference proteome</keyword>
<sequence>MVFNYLARLELQGKWGKEQTLPGAEYLFSLFGTGLGHYDCTPLTGSCTVGAEVHEITETQNSGSSRIFSEARGTYGTLSHGDAAGSDAPETSAALASYPNSEMAIAPRHTLCEHHISVLPYLQPLGRHFISMGRSALRTSVQMHRDHDRCFQNGLGHHVQQACGHR</sequence>
<protein>
    <submittedName>
        <fullName evidence="1">Uncharacterized protein</fullName>
    </submittedName>
</protein>
<accession>A0ABD0QQF0</accession>
<gene>
    <name evidence="1" type="ORF">M9458_015523</name>
</gene>
<dbReference type="EMBL" id="JAMKFB020000007">
    <property type="protein sequence ID" value="KAL0188424.1"/>
    <property type="molecule type" value="Genomic_DNA"/>
</dbReference>
<proteinExistence type="predicted"/>
<feature type="non-terminal residue" evidence="1">
    <location>
        <position position="166"/>
    </location>
</feature>
<evidence type="ECO:0000313" key="2">
    <source>
        <dbReference type="Proteomes" id="UP001529510"/>
    </source>
</evidence>
<dbReference type="AlphaFoldDB" id="A0ABD0QQF0"/>
<organism evidence="1 2">
    <name type="scientific">Cirrhinus mrigala</name>
    <name type="common">Mrigala</name>
    <dbReference type="NCBI Taxonomy" id="683832"/>
    <lineage>
        <taxon>Eukaryota</taxon>
        <taxon>Metazoa</taxon>
        <taxon>Chordata</taxon>
        <taxon>Craniata</taxon>
        <taxon>Vertebrata</taxon>
        <taxon>Euteleostomi</taxon>
        <taxon>Actinopterygii</taxon>
        <taxon>Neopterygii</taxon>
        <taxon>Teleostei</taxon>
        <taxon>Ostariophysi</taxon>
        <taxon>Cypriniformes</taxon>
        <taxon>Cyprinidae</taxon>
        <taxon>Labeoninae</taxon>
        <taxon>Labeonini</taxon>
        <taxon>Cirrhinus</taxon>
    </lineage>
</organism>
<dbReference type="Proteomes" id="UP001529510">
    <property type="component" value="Unassembled WGS sequence"/>
</dbReference>